<protein>
    <submittedName>
        <fullName evidence="2">Uncharacterized protein</fullName>
    </submittedName>
</protein>
<feature type="transmembrane region" description="Helical" evidence="1">
    <location>
        <begin position="96"/>
        <end position="115"/>
    </location>
</feature>
<keyword evidence="1" id="KW-0472">Membrane</keyword>
<accession>A0ABP8DUB8</accession>
<evidence type="ECO:0000313" key="2">
    <source>
        <dbReference type="EMBL" id="GAA4263581.1"/>
    </source>
</evidence>
<reference evidence="3" key="1">
    <citation type="journal article" date="2019" name="Int. J. Syst. Evol. Microbiol.">
        <title>The Global Catalogue of Microorganisms (GCM) 10K type strain sequencing project: providing services to taxonomists for standard genome sequencing and annotation.</title>
        <authorList>
            <consortium name="The Broad Institute Genomics Platform"/>
            <consortium name="The Broad Institute Genome Sequencing Center for Infectious Disease"/>
            <person name="Wu L."/>
            <person name="Ma J."/>
        </authorList>
    </citation>
    <scope>NUCLEOTIDE SEQUENCE [LARGE SCALE GENOMIC DNA]</scope>
    <source>
        <strain evidence="3">JCM 17441</strain>
    </source>
</reference>
<name>A0ABP8DUB8_9ACTN</name>
<dbReference type="Proteomes" id="UP001500620">
    <property type="component" value="Unassembled WGS sequence"/>
</dbReference>
<evidence type="ECO:0000256" key="1">
    <source>
        <dbReference type="SAM" id="Phobius"/>
    </source>
</evidence>
<sequence length="136" mass="14764">MEGFFCFVLVAGIVGVLVWQFIETRKALETTTVQTASSPAQVAQIVREAFTGPIALLWTTTSGPGSINMRRRGVRGGITMSIDIEPRPGGGSQVEMWASETVVYLGVLVNFAGVVNRRKNAIERRLTSPELSPRAQ</sequence>
<feature type="transmembrane region" description="Helical" evidence="1">
    <location>
        <begin position="5"/>
        <end position="22"/>
    </location>
</feature>
<keyword evidence="3" id="KW-1185">Reference proteome</keyword>
<keyword evidence="1" id="KW-0812">Transmembrane</keyword>
<keyword evidence="1" id="KW-1133">Transmembrane helix</keyword>
<organism evidence="2 3">
    <name type="scientific">Dactylosporangium darangshiense</name>
    <dbReference type="NCBI Taxonomy" id="579108"/>
    <lineage>
        <taxon>Bacteria</taxon>
        <taxon>Bacillati</taxon>
        <taxon>Actinomycetota</taxon>
        <taxon>Actinomycetes</taxon>
        <taxon>Micromonosporales</taxon>
        <taxon>Micromonosporaceae</taxon>
        <taxon>Dactylosporangium</taxon>
    </lineage>
</organism>
<evidence type="ECO:0000313" key="3">
    <source>
        <dbReference type="Proteomes" id="UP001500620"/>
    </source>
</evidence>
<comment type="caution">
    <text evidence="2">The sequence shown here is derived from an EMBL/GenBank/DDBJ whole genome shotgun (WGS) entry which is preliminary data.</text>
</comment>
<proteinExistence type="predicted"/>
<dbReference type="EMBL" id="BAABAT010000073">
    <property type="protein sequence ID" value="GAA4263581.1"/>
    <property type="molecule type" value="Genomic_DNA"/>
</dbReference>
<gene>
    <name evidence="2" type="ORF">GCM10022255_109420</name>
</gene>
<dbReference type="RefSeq" id="WP_345143182.1">
    <property type="nucleotide sequence ID" value="NZ_BAABAT010000073.1"/>
</dbReference>